<evidence type="ECO:0000256" key="1">
    <source>
        <dbReference type="ARBA" id="ARBA00009431"/>
    </source>
</evidence>
<accession>A0A835H257</accession>
<dbReference type="InterPro" id="IPR029058">
    <property type="entry name" value="AB_hydrolase_fold"/>
</dbReference>
<name>A0A835H257_9MAGN</name>
<organism evidence="2 3">
    <name type="scientific">Coptis chinensis</name>
    <dbReference type="NCBI Taxonomy" id="261450"/>
    <lineage>
        <taxon>Eukaryota</taxon>
        <taxon>Viridiplantae</taxon>
        <taxon>Streptophyta</taxon>
        <taxon>Embryophyta</taxon>
        <taxon>Tracheophyta</taxon>
        <taxon>Spermatophyta</taxon>
        <taxon>Magnoliopsida</taxon>
        <taxon>Ranunculales</taxon>
        <taxon>Ranunculaceae</taxon>
        <taxon>Coptidoideae</taxon>
        <taxon>Coptis</taxon>
    </lineage>
</organism>
<dbReference type="InterPro" id="IPR001563">
    <property type="entry name" value="Peptidase_S10"/>
</dbReference>
<sequence length="69" mass="7401">MLGGSSHHAKSSTGFTAFFPGPLNIKNDYSGRGLPTFVLNPYSWTKVCSIIFLDAPVGIGFSYSRSSRG</sequence>
<dbReference type="Proteomes" id="UP000631114">
    <property type="component" value="Unassembled WGS sequence"/>
</dbReference>
<protein>
    <submittedName>
        <fullName evidence="2">Uncharacterized protein</fullName>
    </submittedName>
</protein>
<dbReference type="Gene3D" id="3.40.50.1820">
    <property type="entry name" value="alpha/beta hydrolase"/>
    <property type="match status" value="1"/>
</dbReference>
<dbReference type="SUPFAM" id="SSF53474">
    <property type="entry name" value="alpha/beta-Hydrolases"/>
    <property type="match status" value="1"/>
</dbReference>
<dbReference type="AlphaFoldDB" id="A0A835H257"/>
<evidence type="ECO:0000313" key="3">
    <source>
        <dbReference type="Proteomes" id="UP000631114"/>
    </source>
</evidence>
<dbReference type="EMBL" id="JADFTS010000009">
    <property type="protein sequence ID" value="KAF9589348.1"/>
    <property type="molecule type" value="Genomic_DNA"/>
</dbReference>
<dbReference type="GO" id="GO:0006508">
    <property type="term" value="P:proteolysis"/>
    <property type="evidence" value="ECO:0007669"/>
    <property type="project" value="InterPro"/>
</dbReference>
<reference evidence="2 3" key="1">
    <citation type="submission" date="2020-10" db="EMBL/GenBank/DDBJ databases">
        <title>The Coptis chinensis genome and diversification of protoberbering-type alkaloids.</title>
        <authorList>
            <person name="Wang B."/>
            <person name="Shu S."/>
            <person name="Song C."/>
            <person name="Liu Y."/>
        </authorList>
    </citation>
    <scope>NUCLEOTIDE SEQUENCE [LARGE SCALE GENOMIC DNA]</scope>
    <source>
        <strain evidence="2">HL-2020</strain>
        <tissue evidence="2">Leaf</tissue>
    </source>
</reference>
<comment type="caution">
    <text evidence="2">The sequence shown here is derived from an EMBL/GenBank/DDBJ whole genome shotgun (WGS) entry which is preliminary data.</text>
</comment>
<dbReference type="Pfam" id="PF00450">
    <property type="entry name" value="Peptidase_S10"/>
    <property type="match status" value="1"/>
</dbReference>
<keyword evidence="3" id="KW-1185">Reference proteome</keyword>
<dbReference type="OrthoDB" id="443318at2759"/>
<dbReference type="PRINTS" id="PR00724">
    <property type="entry name" value="CRBOXYPTASEC"/>
</dbReference>
<evidence type="ECO:0000313" key="2">
    <source>
        <dbReference type="EMBL" id="KAF9589348.1"/>
    </source>
</evidence>
<gene>
    <name evidence="2" type="ORF">IFM89_022828</name>
</gene>
<comment type="similarity">
    <text evidence="1">Belongs to the peptidase S10 family.</text>
</comment>
<dbReference type="GO" id="GO:0004185">
    <property type="term" value="F:serine-type carboxypeptidase activity"/>
    <property type="evidence" value="ECO:0007669"/>
    <property type="project" value="InterPro"/>
</dbReference>
<proteinExistence type="inferred from homology"/>